<comment type="caution">
    <text evidence="5">The sequence shown here is derived from an EMBL/GenBank/DDBJ whole genome shotgun (WGS) entry which is preliminary data.</text>
</comment>
<dbReference type="InterPro" id="IPR016035">
    <property type="entry name" value="Acyl_Trfase/lysoPLipase"/>
</dbReference>
<dbReference type="InterPro" id="IPR002641">
    <property type="entry name" value="PNPLA_dom"/>
</dbReference>
<dbReference type="InterPro" id="IPR024282">
    <property type="entry name" value="DUF3376"/>
</dbReference>
<protein>
    <submittedName>
        <fullName evidence="5">DUF3376 domain-containing protein</fullName>
    </submittedName>
</protein>
<organism evidence="5 6">
    <name type="scientific">Streptomyces cylindrosporus</name>
    <dbReference type="NCBI Taxonomy" id="2927583"/>
    <lineage>
        <taxon>Bacteria</taxon>
        <taxon>Bacillati</taxon>
        <taxon>Actinomycetota</taxon>
        <taxon>Actinomycetes</taxon>
        <taxon>Kitasatosporales</taxon>
        <taxon>Streptomycetaceae</taxon>
        <taxon>Streptomyces</taxon>
    </lineage>
</organism>
<accession>A0ABS9YIE6</accession>
<keyword evidence="2" id="KW-1133">Transmembrane helix</keyword>
<reference evidence="5" key="1">
    <citation type="submission" date="2022-03" db="EMBL/GenBank/DDBJ databases">
        <title>Streptomyces 7R015 and 7R016 isolated from Barleria lupulina in Thailand.</title>
        <authorList>
            <person name="Kanchanasin P."/>
            <person name="Phongsopitanun W."/>
            <person name="Tanasupawat S."/>
        </authorList>
    </citation>
    <scope>NUCLEOTIDE SEQUENCE</scope>
    <source>
        <strain evidence="5">7R015</strain>
    </source>
</reference>
<feature type="domain" description="PNPLA" evidence="3">
    <location>
        <begin position="15"/>
        <end position="285"/>
    </location>
</feature>
<feature type="transmembrane region" description="Helical" evidence="2">
    <location>
        <begin position="947"/>
        <end position="966"/>
    </location>
</feature>
<feature type="domain" description="DUF3376" evidence="4">
    <location>
        <begin position="673"/>
        <end position="756"/>
    </location>
</feature>
<dbReference type="RefSeq" id="WP_242774182.1">
    <property type="nucleotide sequence ID" value="NZ_JALDAY010000013.1"/>
</dbReference>
<evidence type="ECO:0000313" key="5">
    <source>
        <dbReference type="EMBL" id="MCI3277026.1"/>
    </source>
</evidence>
<evidence type="ECO:0000313" key="6">
    <source>
        <dbReference type="Proteomes" id="UP001165269"/>
    </source>
</evidence>
<feature type="transmembrane region" description="Helical" evidence="2">
    <location>
        <begin position="1030"/>
        <end position="1053"/>
    </location>
</feature>
<dbReference type="EMBL" id="JALDAY010000013">
    <property type="protein sequence ID" value="MCI3277026.1"/>
    <property type="molecule type" value="Genomic_DNA"/>
</dbReference>
<evidence type="ECO:0000259" key="3">
    <source>
        <dbReference type="Pfam" id="PF01734"/>
    </source>
</evidence>
<name>A0ABS9YIE6_9ACTN</name>
<keyword evidence="2" id="KW-0472">Membrane</keyword>
<dbReference type="Gene3D" id="3.40.1090.10">
    <property type="entry name" value="Cytosolic phospholipase A2 catalytic domain"/>
    <property type="match status" value="1"/>
</dbReference>
<evidence type="ECO:0000256" key="2">
    <source>
        <dbReference type="SAM" id="Phobius"/>
    </source>
</evidence>
<evidence type="ECO:0000259" key="4">
    <source>
        <dbReference type="Pfam" id="PF11856"/>
    </source>
</evidence>
<feature type="transmembrane region" description="Helical" evidence="2">
    <location>
        <begin position="880"/>
        <end position="906"/>
    </location>
</feature>
<dbReference type="PROSITE" id="PS51257">
    <property type="entry name" value="PROKAR_LIPOPROTEIN"/>
    <property type="match status" value="1"/>
</dbReference>
<proteinExistence type="predicted"/>
<sequence length="1065" mass="114303">MSTASRSAELRLAIAMRGGVSLAVWMGGACCEMARLRCAAPGPSGAATTQSEGMAVYRSLLKICGYEDVDVDVLAGTSAGGLNGVLLGCHLVYGMPFGPGVRDLWLRLGDIEGLLRRSTPFHPPTSLMQGDEVFYCELRRALDDLLAKPRDPGWKRADSLRLILTATRLRPRRDWVRPTLGQPLLVGRSQAFFRFRHRPGLTDFPGGTARPAALDRLAYAARTTSSFPGAFEPGRAYVGGELPPPGAPEYIDIRGVSSETGYPDENLGGCAEMVDGGLLDNIPVAWAVRAIAGTPATRRVDRWLLFLQPVPAFPPKSEQGNSSRVTRLVRLAAKSLAVKASSESLRDDALELRAADAAAHGQETLAGVLPPTLQALRSAGAAQLDRYRATVGAAEAGRLVRLLEDPADVTGPDPLPMPSGPSPLKPLDEEAGAGSVQLFAALRQASAELLPSPRSSPLALARAIRFLLDWVRAHEAGTTPPARVATADCRQQLYTYRFAIATLIAARDRLLLRCYANALTGGVLPPDTTAAYQLATNQLVALMPALPASTAPTAWRVWCAGLARALNLPAEQSADGLPEPPQPYEELWQRVGALGRNIGRSLGPIAPYNALYEAAAGTGPEMVDALTAAETLLGPMRPDPLLEAPNIAFHTVSAANSSWATHTVLEANEPNTPKDLVNAKLSGNQLSNFAAFLSARWRLGDWTWGRLDAAASLVSVVATDERLAATFGGAENLTLLRARVAARMPDPSRFLNLWEESLRQQPDLSAWDRVRYALTALRQREILDEELPLIAALHTRGIHSGNRPEAPRDLQPLPNEKAFKAALKAFKEIGAEEITQLIRARDPRRAAARAGLLAWPAVQPSGATVGPRLIQGLLGMLKPLVWLMPLLSFLAPPTTLAAVALMWIAAAFSTGRWCSLPVHIPLCIFAMAALGAWAWRLRGPGIRWRLAPTLLVLMPALAVPPLALALADVHDLHTPAPPALGCSLVICTAYALAAAFLFQVGADRAWYRLTAAAATMGILAGAAQSDHDQIGAWWSALILYLVLFWNTAVFPWLRPRQTKAQPVSE</sequence>
<gene>
    <name evidence="5" type="ORF">MQP27_38780</name>
</gene>
<keyword evidence="6" id="KW-1185">Reference proteome</keyword>
<dbReference type="Pfam" id="PF11856">
    <property type="entry name" value="DUF3376"/>
    <property type="match status" value="1"/>
</dbReference>
<dbReference type="SUPFAM" id="SSF52151">
    <property type="entry name" value="FabD/lysophospholipase-like"/>
    <property type="match status" value="1"/>
</dbReference>
<feature type="transmembrane region" description="Helical" evidence="2">
    <location>
        <begin position="978"/>
        <end position="998"/>
    </location>
</feature>
<feature type="transmembrane region" description="Helical" evidence="2">
    <location>
        <begin position="918"/>
        <end position="935"/>
    </location>
</feature>
<keyword evidence="2" id="KW-0812">Transmembrane</keyword>
<keyword evidence="1" id="KW-0443">Lipid metabolism</keyword>
<evidence type="ECO:0000256" key="1">
    <source>
        <dbReference type="ARBA" id="ARBA00023098"/>
    </source>
</evidence>
<dbReference type="Pfam" id="PF01734">
    <property type="entry name" value="Patatin"/>
    <property type="match status" value="1"/>
</dbReference>
<dbReference type="Proteomes" id="UP001165269">
    <property type="component" value="Unassembled WGS sequence"/>
</dbReference>